<dbReference type="EMBL" id="JACHBK010000010">
    <property type="protein sequence ID" value="MBB5537675.1"/>
    <property type="molecule type" value="Genomic_DNA"/>
</dbReference>
<sequence>MEQPERPHWKFDRNDQLRIQVLVEGGVTSPPVPSTVVLRLGSALSQQEWDFYQCVGHPFPQIEAAMSDAGARELGRRPLRAQTRGALPQTCAKVRSKAAPEELECPRGMSCLS</sequence>
<dbReference type="Proteomes" id="UP000585507">
    <property type="component" value="Unassembled WGS sequence"/>
</dbReference>
<organism evidence="1 2">
    <name type="scientific">Rhizobium giardinii</name>
    <dbReference type="NCBI Taxonomy" id="56731"/>
    <lineage>
        <taxon>Bacteria</taxon>
        <taxon>Pseudomonadati</taxon>
        <taxon>Pseudomonadota</taxon>
        <taxon>Alphaproteobacteria</taxon>
        <taxon>Hyphomicrobiales</taxon>
        <taxon>Rhizobiaceae</taxon>
        <taxon>Rhizobium/Agrobacterium group</taxon>
        <taxon>Rhizobium</taxon>
    </lineage>
</organism>
<keyword evidence="2" id="KW-1185">Reference proteome</keyword>
<proteinExistence type="predicted"/>
<name>A0A7W8UGE2_9HYPH</name>
<evidence type="ECO:0000313" key="2">
    <source>
        <dbReference type="Proteomes" id="UP000585507"/>
    </source>
</evidence>
<evidence type="ECO:0000313" key="1">
    <source>
        <dbReference type="EMBL" id="MBB5537675.1"/>
    </source>
</evidence>
<protein>
    <submittedName>
        <fullName evidence="1">Uncharacterized protein</fullName>
    </submittedName>
</protein>
<gene>
    <name evidence="1" type="ORF">GGD55_004395</name>
</gene>
<dbReference type="AlphaFoldDB" id="A0A7W8UGE2"/>
<reference evidence="1 2" key="1">
    <citation type="submission" date="2020-08" db="EMBL/GenBank/DDBJ databases">
        <title>Genomic Encyclopedia of Type Strains, Phase IV (KMG-V): Genome sequencing to study the core and pangenomes of soil and plant-associated prokaryotes.</title>
        <authorList>
            <person name="Whitman W."/>
        </authorList>
    </citation>
    <scope>NUCLEOTIDE SEQUENCE [LARGE SCALE GENOMIC DNA]</scope>
    <source>
        <strain evidence="1 2">SEMIA 4084</strain>
    </source>
</reference>
<comment type="caution">
    <text evidence="1">The sequence shown here is derived from an EMBL/GenBank/DDBJ whole genome shotgun (WGS) entry which is preliminary data.</text>
</comment>
<accession>A0A7W8UGE2</accession>